<dbReference type="InterPro" id="IPR002725">
    <property type="entry name" value="YgjP-like_metallopeptidase"/>
</dbReference>
<dbReference type="RefSeq" id="WP_321553952.1">
    <property type="nucleotide sequence ID" value="NZ_JAXIVU010000014.1"/>
</dbReference>
<dbReference type="PANTHER" id="PTHR30399:SF1">
    <property type="entry name" value="UTP PYROPHOSPHATASE"/>
    <property type="match status" value="1"/>
</dbReference>
<accession>A0ABU5GS96</accession>
<dbReference type="CDD" id="cd07344">
    <property type="entry name" value="M48_yhfN_like"/>
    <property type="match status" value="1"/>
</dbReference>
<protein>
    <submittedName>
        <fullName evidence="2">SprT family zinc-dependent metalloprotease</fullName>
        <ecNumber evidence="2">3.4.-.-</ecNumber>
    </submittedName>
</protein>
<dbReference type="Gene3D" id="3.30.2010.10">
    <property type="entry name" value="Metalloproteases ('zincins'), catalytic domain"/>
    <property type="match status" value="1"/>
</dbReference>
<organism evidence="2 3">
    <name type="scientific">Denitrificimonas halotolerans</name>
    <dbReference type="NCBI Taxonomy" id="3098930"/>
    <lineage>
        <taxon>Bacteria</taxon>
        <taxon>Pseudomonadati</taxon>
        <taxon>Pseudomonadota</taxon>
        <taxon>Gammaproteobacteria</taxon>
        <taxon>Pseudomonadales</taxon>
        <taxon>Pseudomonadaceae</taxon>
        <taxon>Denitrificimonas</taxon>
    </lineage>
</organism>
<keyword evidence="2" id="KW-0378">Hydrolase</keyword>
<dbReference type="PANTHER" id="PTHR30399">
    <property type="entry name" value="UNCHARACTERIZED PROTEIN YGJP"/>
    <property type="match status" value="1"/>
</dbReference>
<name>A0ABU5GS96_9GAMM</name>
<evidence type="ECO:0000259" key="1">
    <source>
        <dbReference type="Pfam" id="PF01863"/>
    </source>
</evidence>
<dbReference type="GO" id="GO:0008237">
    <property type="term" value="F:metallopeptidase activity"/>
    <property type="evidence" value="ECO:0007669"/>
    <property type="project" value="UniProtKB-KW"/>
</dbReference>
<keyword evidence="2" id="KW-0645">Protease</keyword>
<reference evidence="2 3" key="1">
    <citation type="submission" date="2023-12" db="EMBL/GenBank/DDBJ databases">
        <title>Denitrificimonas halotolerans sp. nov.,a novel species isolated from landfill leachate.</title>
        <authorList>
            <person name="Wang S."/>
        </authorList>
    </citation>
    <scope>NUCLEOTIDE SEQUENCE [LARGE SCALE GENOMIC DNA]</scope>
    <source>
        <strain evidence="2 3">JX-1</strain>
    </source>
</reference>
<dbReference type="EC" id="3.4.-.-" evidence="2"/>
<sequence>MRTVLGAPEYRDGNGFIAEVIRTSRRKTADIRVEEGAVSVIVPVSTSIEKIDQLLLSKRMWIKEKMALQRDMATASSKQFVSGEAFPYLGRNYRLKVECGPFSPAKLLQGRLVVQTPEGSQQPHMIRNALVRWYKRQASLKIREKVKRYAPIVGVEPAGVNIKTFKSRWGSCTAKGELEFNWLIMLAPNRMVDYVVIHELCHLIHHDHSPEFWREVMRVMPDYQQCREWLRENSEGLVV</sequence>
<dbReference type="Proteomes" id="UP001294570">
    <property type="component" value="Unassembled WGS sequence"/>
</dbReference>
<dbReference type="EMBL" id="JAXIVU010000014">
    <property type="protein sequence ID" value="MDY7219864.1"/>
    <property type="molecule type" value="Genomic_DNA"/>
</dbReference>
<evidence type="ECO:0000313" key="2">
    <source>
        <dbReference type="EMBL" id="MDY7219864.1"/>
    </source>
</evidence>
<comment type="caution">
    <text evidence="2">The sequence shown here is derived from an EMBL/GenBank/DDBJ whole genome shotgun (WGS) entry which is preliminary data.</text>
</comment>
<evidence type="ECO:0000313" key="3">
    <source>
        <dbReference type="Proteomes" id="UP001294570"/>
    </source>
</evidence>
<feature type="domain" description="YgjP-like metallopeptidase" evidence="1">
    <location>
        <begin position="27"/>
        <end position="232"/>
    </location>
</feature>
<dbReference type="Pfam" id="PF01863">
    <property type="entry name" value="YgjP-like"/>
    <property type="match status" value="1"/>
</dbReference>
<keyword evidence="2" id="KW-0482">Metalloprotease</keyword>
<keyword evidence="3" id="KW-1185">Reference proteome</keyword>
<gene>
    <name evidence="2" type="ORF">TOI97_09855</name>
</gene>
<dbReference type="InterPro" id="IPR053136">
    <property type="entry name" value="UTP_pyrophosphatase-like"/>
</dbReference>
<proteinExistence type="predicted"/>